<dbReference type="Gene3D" id="2.160.10.10">
    <property type="entry name" value="Hexapeptide repeat proteins"/>
    <property type="match status" value="1"/>
</dbReference>
<dbReference type="InterPro" id="IPR018357">
    <property type="entry name" value="Hexapep_transf_CS"/>
</dbReference>
<keyword evidence="6" id="KW-1185">Reference proteome</keyword>
<evidence type="ECO:0000256" key="2">
    <source>
        <dbReference type="ARBA" id="ARBA00022679"/>
    </source>
</evidence>
<dbReference type="GO" id="GO:0005737">
    <property type="term" value="C:cytoplasm"/>
    <property type="evidence" value="ECO:0007669"/>
    <property type="project" value="InterPro"/>
</dbReference>
<gene>
    <name evidence="5" type="ORF">SAMN04488070_1133</name>
</gene>
<evidence type="ECO:0000256" key="4">
    <source>
        <dbReference type="ARBA" id="ARBA00023315"/>
    </source>
</evidence>
<dbReference type="InterPro" id="IPR045304">
    <property type="entry name" value="LbH_SAT"/>
</dbReference>
<protein>
    <submittedName>
        <fullName evidence="5">Serine O-acetyltransferase</fullName>
    </submittedName>
</protein>
<evidence type="ECO:0000256" key="3">
    <source>
        <dbReference type="ARBA" id="ARBA00022737"/>
    </source>
</evidence>
<dbReference type="PANTHER" id="PTHR42811">
    <property type="entry name" value="SERINE ACETYLTRANSFERASE"/>
    <property type="match status" value="1"/>
</dbReference>
<sequence>MSLAQAPLILFKLAYTFHKLKIPLLPSFFTILNRVIWGIYLPPTVQLGKNVKFAYGGNGVVIHGRVVIGANCTIGTGVTIGGRSKKFNVPVLGDDIYVGSGAKVLGPIKIGSNSIIAPNSVVLTTVDSNSVYAGIPAKKVKNIESIYDLI</sequence>
<dbReference type="SUPFAM" id="SSF51161">
    <property type="entry name" value="Trimeric LpxA-like enzymes"/>
    <property type="match status" value="1"/>
</dbReference>
<proteinExistence type="inferred from homology"/>
<dbReference type="InterPro" id="IPR005881">
    <property type="entry name" value="Ser_O-AcTrfase"/>
</dbReference>
<keyword evidence="2 5" id="KW-0808">Transferase</keyword>
<dbReference type="GO" id="GO:0009001">
    <property type="term" value="F:serine O-acetyltransferase activity"/>
    <property type="evidence" value="ECO:0007669"/>
    <property type="project" value="InterPro"/>
</dbReference>
<name>A0A1I6GRT1_9GAMM</name>
<evidence type="ECO:0000256" key="1">
    <source>
        <dbReference type="ARBA" id="ARBA00007274"/>
    </source>
</evidence>
<dbReference type="RefSeq" id="WP_092856169.1">
    <property type="nucleotide sequence ID" value="NZ_FOYU01000001.1"/>
</dbReference>
<dbReference type="AlphaFoldDB" id="A0A1I6GRT1"/>
<dbReference type="EMBL" id="FOYU01000001">
    <property type="protein sequence ID" value="SFR44888.1"/>
    <property type="molecule type" value="Genomic_DNA"/>
</dbReference>
<dbReference type="PROSITE" id="PS00101">
    <property type="entry name" value="HEXAPEP_TRANSFERASES"/>
    <property type="match status" value="1"/>
</dbReference>
<dbReference type="InterPro" id="IPR011004">
    <property type="entry name" value="Trimer_LpxA-like_sf"/>
</dbReference>
<organism evidence="5 6">
    <name type="scientific">Pseudidiomarina maritima</name>
    <dbReference type="NCBI Taxonomy" id="519453"/>
    <lineage>
        <taxon>Bacteria</taxon>
        <taxon>Pseudomonadati</taxon>
        <taxon>Pseudomonadota</taxon>
        <taxon>Gammaproteobacteria</taxon>
        <taxon>Alteromonadales</taxon>
        <taxon>Idiomarinaceae</taxon>
        <taxon>Pseudidiomarina</taxon>
    </lineage>
</organism>
<dbReference type="PIRSF" id="PIRSF000441">
    <property type="entry name" value="CysE"/>
    <property type="match status" value="1"/>
</dbReference>
<dbReference type="Pfam" id="PF00132">
    <property type="entry name" value="Hexapep"/>
    <property type="match status" value="1"/>
</dbReference>
<dbReference type="GO" id="GO:0006535">
    <property type="term" value="P:cysteine biosynthetic process from serine"/>
    <property type="evidence" value="ECO:0007669"/>
    <property type="project" value="InterPro"/>
</dbReference>
<accession>A0A1I6GRT1</accession>
<dbReference type="CDD" id="cd03354">
    <property type="entry name" value="LbH_SAT"/>
    <property type="match status" value="1"/>
</dbReference>
<dbReference type="Proteomes" id="UP000199424">
    <property type="component" value="Unassembled WGS sequence"/>
</dbReference>
<evidence type="ECO:0000313" key="6">
    <source>
        <dbReference type="Proteomes" id="UP000199424"/>
    </source>
</evidence>
<evidence type="ECO:0000313" key="5">
    <source>
        <dbReference type="EMBL" id="SFR44888.1"/>
    </source>
</evidence>
<comment type="similarity">
    <text evidence="1">Belongs to the transferase hexapeptide repeat family.</text>
</comment>
<keyword evidence="3" id="KW-0677">Repeat</keyword>
<dbReference type="InterPro" id="IPR001451">
    <property type="entry name" value="Hexapep"/>
</dbReference>
<reference evidence="6" key="1">
    <citation type="submission" date="2016-10" db="EMBL/GenBank/DDBJ databases">
        <authorList>
            <person name="Varghese N."/>
            <person name="Submissions S."/>
        </authorList>
    </citation>
    <scope>NUCLEOTIDE SEQUENCE [LARGE SCALE GENOMIC DNA]</scope>
    <source>
        <strain evidence="6">CGMCC 1.7285</strain>
    </source>
</reference>
<keyword evidence="4" id="KW-0012">Acyltransferase</keyword>